<proteinExistence type="predicted"/>
<evidence type="ECO:0000313" key="2">
    <source>
        <dbReference type="Proteomes" id="UP001321473"/>
    </source>
</evidence>
<dbReference type="EMBL" id="JARKHS020000449">
    <property type="protein sequence ID" value="KAK8788819.1"/>
    <property type="molecule type" value="Genomic_DNA"/>
</dbReference>
<comment type="caution">
    <text evidence="1">The sequence shown here is derived from an EMBL/GenBank/DDBJ whole genome shotgun (WGS) entry which is preliminary data.</text>
</comment>
<accession>A0AAQ4FNF7</accession>
<keyword evidence="2" id="KW-1185">Reference proteome</keyword>
<name>A0AAQ4FNF7_AMBAM</name>
<dbReference type="AlphaFoldDB" id="A0AAQ4FNF7"/>
<sequence>MDAVLSCSLGLRYDSGAVAPGVDVIKDNSDGSNSSGAVHENDLFTHFDLSTLLWSFVYLQGACHCLCHRSDIAIQVSDWQI</sequence>
<dbReference type="Proteomes" id="UP001321473">
    <property type="component" value="Unassembled WGS sequence"/>
</dbReference>
<evidence type="ECO:0000313" key="1">
    <source>
        <dbReference type="EMBL" id="KAK8788819.1"/>
    </source>
</evidence>
<gene>
    <name evidence="1" type="ORF">V5799_021413</name>
</gene>
<organism evidence="1 2">
    <name type="scientific">Amblyomma americanum</name>
    <name type="common">Lone star tick</name>
    <dbReference type="NCBI Taxonomy" id="6943"/>
    <lineage>
        <taxon>Eukaryota</taxon>
        <taxon>Metazoa</taxon>
        <taxon>Ecdysozoa</taxon>
        <taxon>Arthropoda</taxon>
        <taxon>Chelicerata</taxon>
        <taxon>Arachnida</taxon>
        <taxon>Acari</taxon>
        <taxon>Parasitiformes</taxon>
        <taxon>Ixodida</taxon>
        <taxon>Ixodoidea</taxon>
        <taxon>Ixodidae</taxon>
        <taxon>Amblyomminae</taxon>
        <taxon>Amblyomma</taxon>
    </lineage>
</organism>
<protein>
    <submittedName>
        <fullName evidence="1">Uncharacterized protein</fullName>
    </submittedName>
</protein>
<reference evidence="1 2" key="1">
    <citation type="journal article" date="2023" name="Arcadia Sci">
        <title>De novo assembly of a long-read Amblyomma americanum tick genome.</title>
        <authorList>
            <person name="Chou S."/>
            <person name="Poskanzer K.E."/>
            <person name="Rollins M."/>
            <person name="Thuy-Boun P.S."/>
        </authorList>
    </citation>
    <scope>NUCLEOTIDE SEQUENCE [LARGE SCALE GENOMIC DNA]</scope>
    <source>
        <strain evidence="1">F_SG_1</strain>
        <tissue evidence="1">Salivary glands</tissue>
    </source>
</reference>